<dbReference type="InterPro" id="IPR005744">
    <property type="entry name" value="Hy-lIII"/>
</dbReference>
<feature type="transmembrane region" description="Helical" evidence="8">
    <location>
        <begin position="98"/>
        <end position="116"/>
    </location>
</feature>
<protein>
    <submittedName>
        <fullName evidence="9">Hemolysin III family protein</fullName>
    </submittedName>
</protein>
<keyword evidence="4 8" id="KW-0812">Transmembrane</keyword>
<comment type="similarity">
    <text evidence="2">Belongs to the UPF0073 (Hly-III) family.</text>
</comment>
<dbReference type="PANTHER" id="PTHR20855">
    <property type="entry name" value="ADIPOR/PROGESTIN RECEPTOR-RELATED"/>
    <property type="match status" value="1"/>
</dbReference>
<feature type="transmembrane region" description="Helical" evidence="8">
    <location>
        <begin position="33"/>
        <end position="53"/>
    </location>
</feature>
<feature type="transmembrane region" description="Helical" evidence="8">
    <location>
        <begin position="186"/>
        <end position="205"/>
    </location>
</feature>
<dbReference type="InterPro" id="IPR004254">
    <property type="entry name" value="AdipoR/HlyIII-related"/>
</dbReference>
<dbReference type="NCBIfam" id="TIGR01065">
    <property type="entry name" value="hlyIII"/>
    <property type="match status" value="1"/>
</dbReference>
<dbReference type="RefSeq" id="WP_230338761.1">
    <property type="nucleotide sequence ID" value="NZ_CP069798.1"/>
</dbReference>
<evidence type="ECO:0000256" key="5">
    <source>
        <dbReference type="ARBA" id="ARBA00022989"/>
    </source>
</evidence>
<dbReference type="EMBL" id="CP069798">
    <property type="protein sequence ID" value="QRQ81467.1"/>
    <property type="molecule type" value="Genomic_DNA"/>
</dbReference>
<keyword evidence="10" id="KW-1185">Reference proteome</keyword>
<evidence type="ECO:0000256" key="4">
    <source>
        <dbReference type="ARBA" id="ARBA00022692"/>
    </source>
</evidence>
<evidence type="ECO:0000256" key="7">
    <source>
        <dbReference type="PIRSR" id="PIRSR604254-1"/>
    </source>
</evidence>
<evidence type="ECO:0000256" key="1">
    <source>
        <dbReference type="ARBA" id="ARBA00004651"/>
    </source>
</evidence>
<keyword evidence="7" id="KW-0479">Metal-binding</keyword>
<feature type="transmembrane region" description="Helical" evidence="8">
    <location>
        <begin position="154"/>
        <end position="174"/>
    </location>
</feature>
<organism evidence="9 10">
    <name type="scientific">Paralysiella testudinis</name>
    <dbReference type="NCBI Taxonomy" id="2809020"/>
    <lineage>
        <taxon>Bacteria</taxon>
        <taxon>Pseudomonadati</taxon>
        <taxon>Pseudomonadota</taxon>
        <taxon>Betaproteobacteria</taxon>
        <taxon>Neisseriales</taxon>
        <taxon>Neisseriaceae</taxon>
        <taxon>Paralysiella</taxon>
    </lineage>
</organism>
<feature type="transmembrane region" description="Helical" evidence="8">
    <location>
        <begin position="7"/>
        <end position="27"/>
    </location>
</feature>
<keyword evidence="6 8" id="KW-0472">Membrane</keyword>
<dbReference type="AlphaFoldDB" id="A0A892ZI05"/>
<name>A0A892ZI05_9NEIS</name>
<feature type="binding site" evidence="7">
    <location>
        <position position="183"/>
    </location>
    <ligand>
        <name>Zn(2+)</name>
        <dbReference type="ChEBI" id="CHEBI:29105"/>
    </ligand>
</feature>
<keyword evidence="7" id="KW-0862">Zinc</keyword>
<accession>A0A892ZI05</accession>
<evidence type="ECO:0000256" key="3">
    <source>
        <dbReference type="ARBA" id="ARBA00022475"/>
    </source>
</evidence>
<feature type="binding site" evidence="7">
    <location>
        <position position="60"/>
    </location>
    <ligand>
        <name>Zn(2+)</name>
        <dbReference type="ChEBI" id="CHEBI:29105"/>
    </ligand>
</feature>
<evidence type="ECO:0000313" key="9">
    <source>
        <dbReference type="EMBL" id="QRQ81467.1"/>
    </source>
</evidence>
<evidence type="ECO:0000256" key="2">
    <source>
        <dbReference type="ARBA" id="ARBA00008488"/>
    </source>
</evidence>
<feature type="binding site" evidence="7">
    <location>
        <position position="187"/>
    </location>
    <ligand>
        <name>Zn(2+)</name>
        <dbReference type="ChEBI" id="CHEBI:29105"/>
    </ligand>
</feature>
<dbReference type="GO" id="GO:0046872">
    <property type="term" value="F:metal ion binding"/>
    <property type="evidence" value="ECO:0007669"/>
    <property type="project" value="UniProtKB-KW"/>
</dbReference>
<dbReference type="GO" id="GO:0005886">
    <property type="term" value="C:plasma membrane"/>
    <property type="evidence" value="ECO:0007669"/>
    <property type="project" value="UniProtKB-SubCell"/>
</dbReference>
<keyword evidence="3" id="KW-1003">Cell membrane</keyword>
<reference evidence="9" key="1">
    <citation type="submission" date="2021-02" db="EMBL/GenBank/DDBJ databases">
        <title>Neisseriaceae sp. 26B isolated from the cloaca of a Common Toad-headed Turtle (Mesoclemmys nasuta).</title>
        <authorList>
            <person name="Spergser J."/>
            <person name="Busse H.-J."/>
        </authorList>
    </citation>
    <scope>NUCLEOTIDE SEQUENCE</scope>
    <source>
        <strain evidence="9">26B</strain>
    </source>
</reference>
<proteinExistence type="inferred from homology"/>
<dbReference type="PANTHER" id="PTHR20855:SF3">
    <property type="entry name" value="LD03007P"/>
    <property type="match status" value="1"/>
</dbReference>
<comment type="subcellular location">
    <subcellularLocation>
        <location evidence="1">Cell membrane</location>
        <topology evidence="1">Multi-pass membrane protein</topology>
    </subcellularLocation>
</comment>
<dbReference type="GO" id="GO:0140911">
    <property type="term" value="F:pore-forming activity"/>
    <property type="evidence" value="ECO:0007669"/>
    <property type="project" value="InterPro"/>
</dbReference>
<gene>
    <name evidence="9" type="ORF">JQU52_12260</name>
</gene>
<dbReference type="KEGG" id="ptes:JQU52_12260"/>
<dbReference type="Pfam" id="PF03006">
    <property type="entry name" value="HlyIII"/>
    <property type="match status" value="1"/>
</dbReference>
<feature type="transmembrane region" description="Helical" evidence="8">
    <location>
        <begin position="74"/>
        <end position="92"/>
    </location>
</feature>
<keyword evidence="5 8" id="KW-1133">Transmembrane helix</keyword>
<evidence type="ECO:0000256" key="8">
    <source>
        <dbReference type="SAM" id="Phobius"/>
    </source>
</evidence>
<sequence length="206" mass="22626">MYPGERFNAYSHLFGTVLAIIGTVLLLLQSARIGSAALIVSAAIYGASLILLYGGSTLYHSICSPRTKAVLQKFDHCAIYILIAGSYTPFALNTLPGAWGWTLFGLSWGLALFGIVQELTLGRKTRLLSLILYVLMGWLVLIAIYPLVQSLPLPGLLWLVAGGLAYSIGIYWFVNDEKIAHGHGIWHIFVLAGSILQFICVYFYVR</sequence>
<feature type="transmembrane region" description="Helical" evidence="8">
    <location>
        <begin position="128"/>
        <end position="148"/>
    </location>
</feature>
<evidence type="ECO:0000256" key="6">
    <source>
        <dbReference type="ARBA" id="ARBA00023136"/>
    </source>
</evidence>
<dbReference type="Proteomes" id="UP000653156">
    <property type="component" value="Chromosome"/>
</dbReference>
<evidence type="ECO:0000313" key="10">
    <source>
        <dbReference type="Proteomes" id="UP000653156"/>
    </source>
</evidence>